<protein>
    <recommendedName>
        <fullName evidence="5">DUF202 domain-containing protein</fullName>
    </recommendedName>
</protein>
<evidence type="ECO:0008006" key="5">
    <source>
        <dbReference type="Google" id="ProtNLM"/>
    </source>
</evidence>
<sequence>MRRALAQELGRVREVAVAWRIGLGAILAGLVDFRLIKGRSDVGQAAPQWAVTAGLLLLAALVAGGLGALSLLCAAHGRPACVRVCSWPRSTVVLKADGRDHHDQAQADSVTPVPTCPGRTSTP</sequence>
<feature type="transmembrane region" description="Helical" evidence="2">
    <location>
        <begin position="12"/>
        <end position="31"/>
    </location>
</feature>
<evidence type="ECO:0000256" key="2">
    <source>
        <dbReference type="SAM" id="Phobius"/>
    </source>
</evidence>
<dbReference type="RefSeq" id="WP_326757572.1">
    <property type="nucleotide sequence ID" value="NZ_CP109135.1"/>
</dbReference>
<accession>A0ABZ1H0J5</accession>
<evidence type="ECO:0000256" key="1">
    <source>
        <dbReference type="SAM" id="MobiDB-lite"/>
    </source>
</evidence>
<feature type="region of interest" description="Disordered" evidence="1">
    <location>
        <begin position="98"/>
        <end position="123"/>
    </location>
</feature>
<reference evidence="3 4" key="1">
    <citation type="submission" date="2022-10" db="EMBL/GenBank/DDBJ databases">
        <title>The complete genomes of actinobacterial strains from the NBC collection.</title>
        <authorList>
            <person name="Joergensen T.S."/>
            <person name="Alvarez Arevalo M."/>
            <person name="Sterndorff E.B."/>
            <person name="Faurdal D."/>
            <person name="Vuksanovic O."/>
            <person name="Mourched A.-S."/>
            <person name="Charusanti P."/>
            <person name="Shaw S."/>
            <person name="Blin K."/>
            <person name="Weber T."/>
        </authorList>
    </citation>
    <scope>NUCLEOTIDE SEQUENCE [LARGE SCALE GENOMIC DNA]</scope>
    <source>
        <strain evidence="3 4">NBC 01752</strain>
    </source>
</reference>
<keyword evidence="2" id="KW-0812">Transmembrane</keyword>
<dbReference type="Proteomes" id="UP001340816">
    <property type="component" value="Chromosome"/>
</dbReference>
<keyword evidence="2" id="KW-0472">Membrane</keyword>
<organism evidence="3 4">
    <name type="scientific">Streptomyces phaeochromogenes</name>
    <dbReference type="NCBI Taxonomy" id="1923"/>
    <lineage>
        <taxon>Bacteria</taxon>
        <taxon>Bacillati</taxon>
        <taxon>Actinomycetota</taxon>
        <taxon>Actinomycetes</taxon>
        <taxon>Kitasatosporales</taxon>
        <taxon>Streptomycetaceae</taxon>
        <taxon>Streptomyces</taxon>
        <taxon>Streptomyces phaeochromogenes group</taxon>
    </lineage>
</organism>
<evidence type="ECO:0000313" key="4">
    <source>
        <dbReference type="Proteomes" id="UP001340816"/>
    </source>
</evidence>
<dbReference type="EMBL" id="CP109135">
    <property type="protein sequence ID" value="WSD12046.1"/>
    <property type="molecule type" value="Genomic_DNA"/>
</dbReference>
<proteinExistence type="predicted"/>
<evidence type="ECO:0000313" key="3">
    <source>
        <dbReference type="EMBL" id="WSD12046.1"/>
    </source>
</evidence>
<keyword evidence="4" id="KW-1185">Reference proteome</keyword>
<feature type="transmembrane region" description="Helical" evidence="2">
    <location>
        <begin position="51"/>
        <end position="74"/>
    </location>
</feature>
<gene>
    <name evidence="3" type="ORF">OHB35_01820</name>
</gene>
<keyword evidence="2" id="KW-1133">Transmembrane helix</keyword>
<name>A0ABZ1H0J5_STRPH</name>